<dbReference type="PANTHER" id="PTHR17453:SF0">
    <property type="entry name" value="SIGNAL RECOGNITION PARTICLE 19 KDA PROTEIN"/>
    <property type="match status" value="1"/>
</dbReference>
<dbReference type="Proteomes" id="UP001530377">
    <property type="component" value="Unassembled WGS sequence"/>
</dbReference>
<comment type="caution">
    <text evidence="6">The sequence shown here is derived from an EMBL/GenBank/DDBJ whole genome shotgun (WGS) entry which is preliminary data.</text>
</comment>
<keyword evidence="3" id="KW-0733">Signal recognition particle</keyword>
<feature type="region of interest" description="Disordered" evidence="5">
    <location>
        <begin position="210"/>
        <end position="243"/>
    </location>
</feature>
<keyword evidence="4" id="KW-0687">Ribonucleoprotein</keyword>
<name>A0ABD3SH52_9STRA</name>
<dbReference type="SUPFAM" id="SSF69695">
    <property type="entry name" value="SRP19"/>
    <property type="match status" value="1"/>
</dbReference>
<feature type="compositionally biased region" description="Acidic residues" evidence="5">
    <location>
        <begin position="150"/>
        <end position="165"/>
    </location>
</feature>
<dbReference type="Gene3D" id="3.30.56.30">
    <property type="entry name" value="Signal recognition particle, SRP19-like subunit"/>
    <property type="match status" value="1"/>
</dbReference>
<keyword evidence="2" id="KW-0963">Cytoplasm</keyword>
<dbReference type="Pfam" id="PF01922">
    <property type="entry name" value="SRP19"/>
    <property type="match status" value="1"/>
</dbReference>
<feature type="compositionally biased region" description="Basic residues" evidence="5">
    <location>
        <begin position="234"/>
        <end position="243"/>
    </location>
</feature>
<accession>A0ABD3SH52</accession>
<organism evidence="6 7">
    <name type="scientific">Cyclostephanos tholiformis</name>
    <dbReference type="NCBI Taxonomy" id="382380"/>
    <lineage>
        <taxon>Eukaryota</taxon>
        <taxon>Sar</taxon>
        <taxon>Stramenopiles</taxon>
        <taxon>Ochrophyta</taxon>
        <taxon>Bacillariophyta</taxon>
        <taxon>Coscinodiscophyceae</taxon>
        <taxon>Thalassiosirophycidae</taxon>
        <taxon>Stephanodiscales</taxon>
        <taxon>Stephanodiscaceae</taxon>
        <taxon>Cyclostephanos</taxon>
    </lineage>
</organism>
<dbReference type="GO" id="GO:0005786">
    <property type="term" value="C:signal recognition particle, endoplasmic reticulum targeting"/>
    <property type="evidence" value="ECO:0007669"/>
    <property type="project" value="UniProtKB-KW"/>
</dbReference>
<gene>
    <name evidence="6" type="ORF">ACHAXA_004834</name>
</gene>
<dbReference type="InterPro" id="IPR002778">
    <property type="entry name" value="Signal_recog_particle_SRP19"/>
</dbReference>
<dbReference type="EMBL" id="JALLPB020000030">
    <property type="protein sequence ID" value="KAL3823741.1"/>
    <property type="molecule type" value="Genomic_DNA"/>
</dbReference>
<evidence type="ECO:0000256" key="2">
    <source>
        <dbReference type="ARBA" id="ARBA00022490"/>
    </source>
</evidence>
<reference evidence="6 7" key="1">
    <citation type="submission" date="2024-10" db="EMBL/GenBank/DDBJ databases">
        <title>Updated reference genomes for cyclostephanoid diatoms.</title>
        <authorList>
            <person name="Roberts W.R."/>
            <person name="Alverson A.J."/>
        </authorList>
    </citation>
    <scope>NUCLEOTIDE SEQUENCE [LARGE SCALE GENOMIC DNA]</scope>
    <source>
        <strain evidence="6 7">AJA228-03</strain>
    </source>
</reference>
<evidence type="ECO:0000256" key="1">
    <source>
        <dbReference type="ARBA" id="ARBA00004496"/>
    </source>
</evidence>
<evidence type="ECO:0000313" key="7">
    <source>
        <dbReference type="Proteomes" id="UP001530377"/>
    </source>
</evidence>
<comment type="subcellular location">
    <subcellularLocation>
        <location evidence="1">Cytoplasm</location>
    </subcellularLocation>
</comment>
<dbReference type="PANTHER" id="PTHR17453">
    <property type="entry name" value="SIGNAL RECOGNITION PARTICLE 19 KD PROTEIN"/>
    <property type="match status" value="1"/>
</dbReference>
<proteinExistence type="predicted"/>
<dbReference type="InterPro" id="IPR036521">
    <property type="entry name" value="SRP19-like_sf"/>
</dbReference>
<keyword evidence="7" id="KW-1185">Reference proteome</keyword>
<evidence type="ECO:0000256" key="5">
    <source>
        <dbReference type="SAM" id="MobiDB-lite"/>
    </source>
</evidence>
<evidence type="ECO:0000313" key="6">
    <source>
        <dbReference type="EMBL" id="KAL3823741.1"/>
    </source>
</evidence>
<feature type="compositionally biased region" description="Basic and acidic residues" evidence="5">
    <location>
        <begin position="210"/>
        <end position="219"/>
    </location>
</feature>
<dbReference type="AlphaFoldDB" id="A0ABD3SH52"/>
<evidence type="ECO:0000256" key="4">
    <source>
        <dbReference type="ARBA" id="ARBA00023274"/>
    </source>
</evidence>
<protein>
    <submittedName>
        <fullName evidence="6">Uncharacterized protein</fullName>
    </submittedName>
</protein>
<evidence type="ECO:0000256" key="3">
    <source>
        <dbReference type="ARBA" id="ARBA00023135"/>
    </source>
</evidence>
<sequence>MGKGRVRVKQIGSGGPKMPINPLADLAVLPDEMIHLPPKADTNAGFMIWPMGETFTMKFKTFSAVYPNYLDSDKTVKLGRRIAAKDAVPGPTMQDIHEALVRLNVRHVIQPHKGYSRDASSRWDNPGRVLVDLEGATKNGVLDMSPDGAYDMDDSIPDMVDEETYDSQNKGRCEGRGKKQLLRKLALVISGLPNRQKRLEGKMKLLEEEKLKASEERKNIGSKAGTAMSGAGGNRKKKGKKKQ</sequence>
<feature type="region of interest" description="Disordered" evidence="5">
    <location>
        <begin position="142"/>
        <end position="176"/>
    </location>
</feature>